<dbReference type="InterPro" id="IPR036061">
    <property type="entry name" value="CheW-like_dom_sf"/>
</dbReference>
<accession>A0A9W6JRA8</accession>
<dbReference type="Proteomes" id="UP001143330">
    <property type="component" value="Unassembled WGS sequence"/>
</dbReference>
<evidence type="ECO:0000313" key="2">
    <source>
        <dbReference type="EMBL" id="GLK82321.1"/>
    </source>
</evidence>
<gene>
    <name evidence="2" type="ORF">GCM10017653_03900</name>
</gene>
<dbReference type="EMBL" id="BSFM01000002">
    <property type="protein sequence ID" value="GLK82321.1"/>
    <property type="molecule type" value="Genomic_DNA"/>
</dbReference>
<dbReference type="GO" id="GO:0005829">
    <property type="term" value="C:cytosol"/>
    <property type="evidence" value="ECO:0007669"/>
    <property type="project" value="TreeGrafter"/>
</dbReference>
<dbReference type="Pfam" id="PF01584">
    <property type="entry name" value="CheW"/>
    <property type="match status" value="1"/>
</dbReference>
<organism evidence="2 3">
    <name type="scientific">Ancylobacter defluvii</name>
    <dbReference type="NCBI Taxonomy" id="1282440"/>
    <lineage>
        <taxon>Bacteria</taxon>
        <taxon>Pseudomonadati</taxon>
        <taxon>Pseudomonadota</taxon>
        <taxon>Alphaproteobacteria</taxon>
        <taxon>Hyphomicrobiales</taxon>
        <taxon>Xanthobacteraceae</taxon>
        <taxon>Ancylobacter</taxon>
    </lineage>
</organism>
<dbReference type="PANTHER" id="PTHR22617:SF43">
    <property type="entry name" value="PROTEIN PILI"/>
    <property type="match status" value="1"/>
</dbReference>
<dbReference type="InterPro" id="IPR039315">
    <property type="entry name" value="CheW"/>
</dbReference>
<dbReference type="Gene3D" id="2.30.30.40">
    <property type="entry name" value="SH3 Domains"/>
    <property type="match status" value="1"/>
</dbReference>
<dbReference type="GO" id="GO:0007165">
    <property type="term" value="P:signal transduction"/>
    <property type="evidence" value="ECO:0007669"/>
    <property type="project" value="InterPro"/>
</dbReference>
<evidence type="ECO:0000259" key="1">
    <source>
        <dbReference type="PROSITE" id="PS50851"/>
    </source>
</evidence>
<dbReference type="PROSITE" id="PS50851">
    <property type="entry name" value="CHEW"/>
    <property type="match status" value="1"/>
</dbReference>
<dbReference type="InterPro" id="IPR002545">
    <property type="entry name" value="CheW-lke_dom"/>
</dbReference>
<dbReference type="AlphaFoldDB" id="A0A9W6JRA8"/>
<protein>
    <submittedName>
        <fullName evidence="2">Chew domain protein</fullName>
    </submittedName>
</protein>
<dbReference type="SUPFAM" id="SSF50341">
    <property type="entry name" value="CheW-like"/>
    <property type="match status" value="1"/>
</dbReference>
<dbReference type="GO" id="GO:0006935">
    <property type="term" value="P:chemotaxis"/>
    <property type="evidence" value="ECO:0007669"/>
    <property type="project" value="InterPro"/>
</dbReference>
<keyword evidence="3" id="KW-1185">Reference proteome</keyword>
<reference evidence="2" key="1">
    <citation type="journal article" date="2014" name="Int. J. Syst. Evol. Microbiol.">
        <title>Complete genome sequence of Corynebacterium casei LMG S-19264T (=DSM 44701T), isolated from a smear-ripened cheese.</title>
        <authorList>
            <consortium name="US DOE Joint Genome Institute (JGI-PGF)"/>
            <person name="Walter F."/>
            <person name="Albersmeier A."/>
            <person name="Kalinowski J."/>
            <person name="Ruckert C."/>
        </authorList>
    </citation>
    <scope>NUCLEOTIDE SEQUENCE</scope>
    <source>
        <strain evidence="2">VKM B-2789</strain>
    </source>
</reference>
<feature type="domain" description="CheW-like" evidence="1">
    <location>
        <begin position="1"/>
        <end position="143"/>
    </location>
</feature>
<dbReference type="PANTHER" id="PTHR22617">
    <property type="entry name" value="CHEMOTAXIS SENSOR HISTIDINE KINASE-RELATED"/>
    <property type="match status" value="1"/>
</dbReference>
<sequence length="154" mass="16386">MLFLMFRIGKDRYVLDVEQIEQVLPLMQAKALPGAPPGVVGVINYRGEPVPLIDLAALATGHPVAPVMSTRIILVRYPAPGEGAHRLALCAERVIDTIQRDPGDFIATGVEAGTPAWLGPVAADADGFVQWVRAPALLSDDIRAVLFRPAGADA</sequence>
<dbReference type="Gene3D" id="2.40.50.180">
    <property type="entry name" value="CheA-289, Domain 4"/>
    <property type="match status" value="1"/>
</dbReference>
<evidence type="ECO:0000313" key="3">
    <source>
        <dbReference type="Proteomes" id="UP001143330"/>
    </source>
</evidence>
<comment type="caution">
    <text evidence="2">The sequence shown here is derived from an EMBL/GenBank/DDBJ whole genome shotgun (WGS) entry which is preliminary data.</text>
</comment>
<proteinExistence type="predicted"/>
<name>A0A9W6JRA8_9HYPH</name>
<dbReference type="RefSeq" id="WP_213358938.1">
    <property type="nucleotide sequence ID" value="NZ_BSFM01000002.1"/>
</dbReference>
<dbReference type="SMART" id="SM00260">
    <property type="entry name" value="CheW"/>
    <property type="match status" value="1"/>
</dbReference>
<reference evidence="2" key="2">
    <citation type="submission" date="2023-01" db="EMBL/GenBank/DDBJ databases">
        <authorList>
            <person name="Sun Q."/>
            <person name="Evtushenko L."/>
        </authorList>
    </citation>
    <scope>NUCLEOTIDE SEQUENCE</scope>
    <source>
        <strain evidence="2">VKM B-2789</strain>
    </source>
</reference>